<protein>
    <submittedName>
        <fullName evidence="2">Uncharacterized protein</fullName>
    </submittedName>
</protein>
<evidence type="ECO:0000256" key="1">
    <source>
        <dbReference type="SAM" id="MobiDB-lite"/>
    </source>
</evidence>
<dbReference type="OrthoDB" id="10625275at2759"/>
<evidence type="ECO:0000313" key="2">
    <source>
        <dbReference type="EMBL" id="KAA1101745.1"/>
    </source>
</evidence>
<comment type="caution">
    <text evidence="2">The sequence shown here is derived from an EMBL/GenBank/DDBJ whole genome shotgun (WGS) entry which is preliminary data.</text>
</comment>
<feature type="region of interest" description="Disordered" evidence="1">
    <location>
        <begin position="27"/>
        <end position="59"/>
    </location>
</feature>
<keyword evidence="3" id="KW-1185">Reference proteome</keyword>
<feature type="compositionally biased region" description="Polar residues" evidence="1">
    <location>
        <begin position="45"/>
        <end position="56"/>
    </location>
</feature>
<sequence length="205" mass="22117">MSHAKRHNDLDLDNLLPELPFANVEGGSQKSYLGRPQAARGHLESQLTSSEPSQLPQAGGTRVIKVYHKNPTTKCQLASVGGGSQPTSTAPGASTAIGKIRPIGIDYVVFNRTSSTQIAQVLPSSAKATAITPNKEWERITPHFDTVWKAALEVWAWTNVQQCIITLLTDGRPNLGKHITALHSAGLLKWQCILANHGNYGSGKH</sequence>
<organism evidence="2 3">
    <name type="scientific">Puccinia graminis f. sp. tritici</name>
    <dbReference type="NCBI Taxonomy" id="56615"/>
    <lineage>
        <taxon>Eukaryota</taxon>
        <taxon>Fungi</taxon>
        <taxon>Dikarya</taxon>
        <taxon>Basidiomycota</taxon>
        <taxon>Pucciniomycotina</taxon>
        <taxon>Pucciniomycetes</taxon>
        <taxon>Pucciniales</taxon>
        <taxon>Pucciniaceae</taxon>
        <taxon>Puccinia</taxon>
    </lineage>
</organism>
<reference evidence="2 3" key="1">
    <citation type="submission" date="2019-05" db="EMBL/GenBank/DDBJ databases">
        <title>Emergence of the Ug99 lineage of the wheat stem rust pathogen through somatic hybridization.</title>
        <authorList>
            <person name="Li F."/>
            <person name="Upadhyaya N.M."/>
            <person name="Sperschneider J."/>
            <person name="Matny O."/>
            <person name="Nguyen-Phuc H."/>
            <person name="Mago R."/>
            <person name="Raley C."/>
            <person name="Miller M.E."/>
            <person name="Silverstein K.A.T."/>
            <person name="Henningsen E."/>
            <person name="Hirsch C.D."/>
            <person name="Visser B."/>
            <person name="Pretorius Z.A."/>
            <person name="Steffenson B.J."/>
            <person name="Schwessinger B."/>
            <person name="Dodds P.N."/>
            <person name="Figueroa M."/>
        </authorList>
    </citation>
    <scope>NUCLEOTIDE SEQUENCE [LARGE SCALE GENOMIC DNA]</scope>
    <source>
        <strain evidence="2">21-0</strain>
    </source>
</reference>
<gene>
    <name evidence="2" type="ORF">PGT21_029077</name>
</gene>
<dbReference type="EMBL" id="VSWC01000053">
    <property type="protein sequence ID" value="KAA1101745.1"/>
    <property type="molecule type" value="Genomic_DNA"/>
</dbReference>
<name>A0A5B0PJC2_PUCGR</name>
<dbReference type="AlphaFoldDB" id="A0A5B0PJC2"/>
<evidence type="ECO:0000313" key="3">
    <source>
        <dbReference type="Proteomes" id="UP000324748"/>
    </source>
</evidence>
<proteinExistence type="predicted"/>
<accession>A0A5B0PJC2</accession>
<dbReference type="Proteomes" id="UP000324748">
    <property type="component" value="Unassembled WGS sequence"/>
</dbReference>